<dbReference type="Gene3D" id="3.40.50.300">
    <property type="entry name" value="P-loop containing nucleotide triphosphate hydrolases"/>
    <property type="match status" value="1"/>
</dbReference>
<dbReference type="PANTHER" id="PTHR13696">
    <property type="entry name" value="P-LOOP CONTAINING NUCLEOSIDE TRIPHOSPHATE HYDROLASE"/>
    <property type="match status" value="1"/>
</dbReference>
<dbReference type="Pfam" id="PF13614">
    <property type="entry name" value="AAA_31"/>
    <property type="match status" value="1"/>
</dbReference>
<feature type="domain" description="AAA" evidence="1">
    <location>
        <begin position="1"/>
        <end position="166"/>
    </location>
</feature>
<dbReference type="EMBL" id="JTHE02000003">
    <property type="protein sequence ID" value="NEV69279.1"/>
    <property type="molecule type" value="Genomic_DNA"/>
</dbReference>
<dbReference type="InterPro" id="IPR025669">
    <property type="entry name" value="AAA_dom"/>
</dbReference>
<dbReference type="PANTHER" id="PTHR13696:SF99">
    <property type="entry name" value="COBYRINIC ACID AC-DIAMIDE SYNTHASE"/>
    <property type="match status" value="1"/>
</dbReference>
<dbReference type="AlphaFoldDB" id="A0A0C1YJ80"/>
<evidence type="ECO:0000313" key="2">
    <source>
        <dbReference type="EMBL" id="NEV69279.1"/>
    </source>
</evidence>
<name>A0A0C1YJ80_9CYAN</name>
<reference evidence="2" key="3">
    <citation type="submission" date="2020-02" db="EMBL/GenBank/DDBJ databases">
        <authorList>
            <person name="Sarangi A.N."/>
            <person name="Ghosh S."/>
            <person name="Mukherjee M."/>
            <person name="Tripathy S."/>
        </authorList>
    </citation>
    <scope>NUCLEOTIDE SEQUENCE</scope>
    <source>
        <strain evidence="2">BDU141951</strain>
    </source>
</reference>
<evidence type="ECO:0000259" key="1">
    <source>
        <dbReference type="Pfam" id="PF13614"/>
    </source>
</evidence>
<gene>
    <name evidence="2" type="ORF">QQ91_019460</name>
</gene>
<dbReference type="InterPro" id="IPR050678">
    <property type="entry name" value="DNA_Partitioning_ATPase"/>
</dbReference>
<dbReference type="InterPro" id="IPR027417">
    <property type="entry name" value="P-loop_NTPase"/>
</dbReference>
<organism evidence="2">
    <name type="scientific">Lyngbya confervoides BDU141951</name>
    <dbReference type="NCBI Taxonomy" id="1574623"/>
    <lineage>
        <taxon>Bacteria</taxon>
        <taxon>Bacillati</taxon>
        <taxon>Cyanobacteriota</taxon>
        <taxon>Cyanophyceae</taxon>
        <taxon>Oscillatoriophycideae</taxon>
        <taxon>Oscillatoriales</taxon>
        <taxon>Microcoleaceae</taxon>
        <taxon>Lyngbya</taxon>
    </lineage>
</organism>
<protein>
    <submittedName>
        <fullName evidence="2">ParA family protein</fullName>
    </submittedName>
</protein>
<reference evidence="2" key="2">
    <citation type="journal article" date="2015" name="Genome Announc.">
        <title>Draft Genome Sequence of Filamentous Marine Cyanobacterium Lyngbya confervoides Strain BDU141951.</title>
        <authorList>
            <person name="Chandrababunaidu M.M."/>
            <person name="Sen D."/>
            <person name="Tripathy S."/>
        </authorList>
    </citation>
    <scope>NUCLEOTIDE SEQUENCE</scope>
    <source>
        <strain evidence="2">BDU141951</strain>
    </source>
</reference>
<reference evidence="2" key="1">
    <citation type="submission" date="2014-11" db="EMBL/GenBank/DDBJ databases">
        <authorList>
            <person name="Malar M.C."/>
            <person name="Sen D."/>
            <person name="Tripathy S."/>
        </authorList>
    </citation>
    <scope>NUCLEOTIDE SEQUENCE</scope>
    <source>
        <strain evidence="2">BDU141951</strain>
    </source>
</reference>
<proteinExistence type="predicted"/>
<dbReference type="CDD" id="cd02042">
    <property type="entry name" value="ParAB_family"/>
    <property type="match status" value="1"/>
</dbReference>
<accession>A0A0C1YJ80</accession>
<comment type="caution">
    <text evidence="2">The sequence shown here is derived from an EMBL/GenBank/DDBJ whole genome shotgun (WGS) entry which is preliminary data.</text>
</comment>
<dbReference type="SUPFAM" id="SSF52540">
    <property type="entry name" value="P-loop containing nucleoside triphosphate hydrolases"/>
    <property type="match status" value="1"/>
</dbReference>
<sequence>MKTLSCLSLSGGQGKTSISLLLGRLLAQQGQRVLMVDADPQANLTFYLGHNVQPDAPTLLEVLKRQVETAAGIYPLAYENLYLLPADEGLHQAQEYLATSGMGALALRYSLEAVGELFDVCLIDSPPQRTQICLSVVGASDWVLIPAEASTKGVNSLLRSLELLEEMRRIRAFTGQVLGVLPFRDKWFGQSQATDSREAIAAMQQVAGEIRVLPSVLESERYKQAIRQGRLLAELGYGELELPLQQVIEILGQV</sequence>